<reference evidence="1" key="1">
    <citation type="submission" date="2020-03" db="EMBL/GenBank/DDBJ databases">
        <title>Five strains of Vibrio campbellii isolated from Mariana Trench.</title>
        <authorList>
            <person name="Liang J."/>
            <person name="Zhang X.-H."/>
        </authorList>
    </citation>
    <scope>NUCLEOTIDE SEQUENCE</scope>
    <source>
        <strain evidence="1">LJC013</strain>
        <plasmid evidence="1">unnamed1</plasmid>
    </source>
</reference>
<gene>
    <name evidence="1" type="ORF">HB762_27195</name>
</gene>
<sequence length="51" mass="6047">MDDKLDKIIAFIEAEQYEENQSQYGYGWQEMSNVVNAEDLITFIEKLKTKE</sequence>
<name>A0ABY5IMV1_9VIBR</name>
<dbReference type="RefSeq" id="WP_255904931.1">
    <property type="nucleotide sequence ID" value="NZ_CP050472.1"/>
</dbReference>
<protein>
    <submittedName>
        <fullName evidence="1">Uncharacterized protein</fullName>
    </submittedName>
</protein>
<evidence type="ECO:0000313" key="2">
    <source>
        <dbReference type="Proteomes" id="UP001059912"/>
    </source>
</evidence>
<dbReference type="EMBL" id="CP050472">
    <property type="protein sequence ID" value="UTZ34952.1"/>
    <property type="molecule type" value="Genomic_DNA"/>
</dbReference>
<organism evidence="1 2">
    <name type="scientific">Vibrio campbellii</name>
    <dbReference type="NCBI Taxonomy" id="680"/>
    <lineage>
        <taxon>Bacteria</taxon>
        <taxon>Pseudomonadati</taxon>
        <taxon>Pseudomonadota</taxon>
        <taxon>Gammaproteobacteria</taxon>
        <taxon>Vibrionales</taxon>
        <taxon>Vibrionaceae</taxon>
        <taxon>Vibrio</taxon>
    </lineage>
</organism>
<evidence type="ECO:0000313" key="1">
    <source>
        <dbReference type="EMBL" id="UTZ34952.1"/>
    </source>
</evidence>
<proteinExistence type="predicted"/>
<dbReference type="Proteomes" id="UP001059912">
    <property type="component" value="Plasmid unnamed1"/>
</dbReference>
<keyword evidence="2" id="KW-1185">Reference proteome</keyword>
<accession>A0ABY5IMV1</accession>
<geneLocation type="plasmid" evidence="1 2">
    <name>unnamed1</name>
</geneLocation>
<keyword evidence="1" id="KW-0614">Plasmid</keyword>